<dbReference type="EMBL" id="LIBJ01000003">
    <property type="protein sequence ID" value="KRO49545.1"/>
    <property type="molecule type" value="Genomic_DNA"/>
</dbReference>
<evidence type="ECO:0000313" key="8">
    <source>
        <dbReference type="Proteomes" id="UP000051017"/>
    </source>
</evidence>
<feature type="transmembrane region" description="Helical" evidence="5">
    <location>
        <begin position="40"/>
        <end position="62"/>
    </location>
</feature>
<dbReference type="AlphaFoldDB" id="A0A0R2QGZ3"/>
<evidence type="ECO:0000256" key="3">
    <source>
        <dbReference type="ARBA" id="ARBA00022989"/>
    </source>
</evidence>
<dbReference type="PANTHER" id="PTHR43077">
    <property type="entry name" value="TRANSPORT PERMEASE YVFS-RELATED"/>
    <property type="match status" value="1"/>
</dbReference>
<evidence type="ECO:0000256" key="5">
    <source>
        <dbReference type="SAM" id="Phobius"/>
    </source>
</evidence>
<feature type="domain" description="ABC-2 type transporter transmembrane" evidence="6">
    <location>
        <begin position="71"/>
        <end position="266"/>
    </location>
</feature>
<dbReference type="PIRSF" id="PIRSF006648">
    <property type="entry name" value="DrrB"/>
    <property type="match status" value="1"/>
</dbReference>
<keyword evidence="2 5" id="KW-0812">Transmembrane</keyword>
<keyword evidence="4 5" id="KW-0472">Membrane</keyword>
<evidence type="ECO:0000256" key="4">
    <source>
        <dbReference type="ARBA" id="ARBA00023136"/>
    </source>
</evidence>
<dbReference type="PANTHER" id="PTHR43077:SF10">
    <property type="entry name" value="TRANSPORT PERMEASE PROTEIN"/>
    <property type="match status" value="1"/>
</dbReference>
<sequence>MNTVATTTPVVTSVAKPTTMRSARGLAYRGIRNIRRLPSAFFPAMAMPVFTMIAFAGTFAAITRLPGFPTDRSVNWFMPLGICFGAAFSGIGLGFSTIRDIETRFYDRLLMSPAPRRSLIIGPLLTAWVRVAILCAFVIPMGILLGVRFTSGLLGLLTLVVAALGVSTISLGWGLGLAFRFRDMRGAAVMQLTMFVVLYLSSAQMPLPLMRGWLHNVARINPTTNILRLSREGLVLPTSPDYMSWSNTWGGLLAIAGMSTLTLVFARRGLNKLDK</sequence>
<feature type="transmembrane region" description="Helical" evidence="5">
    <location>
        <begin position="119"/>
        <end position="147"/>
    </location>
</feature>
<dbReference type="Proteomes" id="UP000051017">
    <property type="component" value="Unassembled WGS sequence"/>
</dbReference>
<comment type="caution">
    <text evidence="7">The sequence shown here is derived from an EMBL/GenBank/DDBJ whole genome shotgun (WGS) entry which is preliminary data.</text>
</comment>
<proteinExistence type="predicted"/>
<organism evidence="7 8">
    <name type="scientific">Acidimicrobiia bacterium BACL6 MAG-120924-bin43</name>
    <dbReference type="NCBI Taxonomy" id="1655583"/>
    <lineage>
        <taxon>Bacteria</taxon>
        <taxon>Bacillati</taxon>
        <taxon>Actinomycetota</taxon>
        <taxon>Acidimicrobiia</taxon>
        <taxon>acIV cluster</taxon>
    </lineage>
</organism>
<dbReference type="Pfam" id="PF12698">
    <property type="entry name" value="ABC2_membrane_3"/>
    <property type="match status" value="1"/>
</dbReference>
<feature type="transmembrane region" description="Helical" evidence="5">
    <location>
        <begin position="248"/>
        <end position="266"/>
    </location>
</feature>
<evidence type="ECO:0000256" key="2">
    <source>
        <dbReference type="ARBA" id="ARBA00022692"/>
    </source>
</evidence>
<comment type="subcellular location">
    <subcellularLocation>
        <location evidence="1">Membrane</location>
        <topology evidence="1">Multi-pass membrane protein</topology>
    </subcellularLocation>
</comment>
<dbReference type="InterPro" id="IPR013525">
    <property type="entry name" value="ABC2_TM"/>
</dbReference>
<reference evidence="7 8" key="1">
    <citation type="submission" date="2015-10" db="EMBL/GenBank/DDBJ databases">
        <title>Metagenome-Assembled Genomes uncover a global brackish microbiome.</title>
        <authorList>
            <person name="Hugerth L.W."/>
            <person name="Larsson J."/>
            <person name="Alneberg J."/>
            <person name="Lindh M.V."/>
            <person name="Legrand C."/>
            <person name="Pinhassi J."/>
            <person name="Andersson A.F."/>
        </authorList>
    </citation>
    <scope>NUCLEOTIDE SEQUENCE [LARGE SCALE GENOMIC DNA]</scope>
    <source>
        <strain evidence="7">BACL6 MAG-120924-bin43</strain>
    </source>
</reference>
<dbReference type="InterPro" id="IPR000412">
    <property type="entry name" value="ABC_2_transport"/>
</dbReference>
<feature type="transmembrane region" description="Helical" evidence="5">
    <location>
        <begin position="187"/>
        <end position="207"/>
    </location>
</feature>
<protein>
    <recommendedName>
        <fullName evidence="6">ABC-2 type transporter transmembrane domain-containing protein</fullName>
    </recommendedName>
</protein>
<evidence type="ECO:0000313" key="7">
    <source>
        <dbReference type="EMBL" id="KRO49545.1"/>
    </source>
</evidence>
<accession>A0A0R2QGZ3</accession>
<feature type="transmembrane region" description="Helical" evidence="5">
    <location>
        <begin position="153"/>
        <end position="175"/>
    </location>
</feature>
<dbReference type="InterPro" id="IPR051328">
    <property type="entry name" value="T7SS_ABC-Transporter"/>
</dbReference>
<evidence type="ECO:0000259" key="6">
    <source>
        <dbReference type="Pfam" id="PF12698"/>
    </source>
</evidence>
<gene>
    <name evidence="7" type="ORF">ABR75_02420</name>
</gene>
<name>A0A0R2QGZ3_9ACTN</name>
<evidence type="ECO:0000256" key="1">
    <source>
        <dbReference type="ARBA" id="ARBA00004141"/>
    </source>
</evidence>
<feature type="transmembrane region" description="Helical" evidence="5">
    <location>
        <begin position="74"/>
        <end position="98"/>
    </location>
</feature>
<dbReference type="GO" id="GO:0140359">
    <property type="term" value="F:ABC-type transporter activity"/>
    <property type="evidence" value="ECO:0007669"/>
    <property type="project" value="InterPro"/>
</dbReference>
<keyword evidence="3 5" id="KW-1133">Transmembrane helix</keyword>
<dbReference type="GO" id="GO:0043190">
    <property type="term" value="C:ATP-binding cassette (ABC) transporter complex"/>
    <property type="evidence" value="ECO:0007669"/>
    <property type="project" value="InterPro"/>
</dbReference>